<sequence>MKKILVLTNFTDQCSQVKETAVMLSAKLHANLILFNTFISQPAMLSENGSDPWVLEELTWIDDSKKKLNFLKEDLELLIAALPAADHHASIDCRKSMGSLGLQVKELLKEEHVEMIVMGARSGSTWDHILVGSDTLSVINHSNRPVIIVPVGHPLRQLKKLTIATDFDEADLNAIHYLTRLGRLFGFAMEIVHVKLWGKESIDQMQQTSFEKHVAKFNFPGISYQNIGGKDLVNRLNDLCESNGSDVLVLVHDHHSLLHRLLNGTNAKSLLEKQKIPVMIIPAGMDLR</sequence>
<dbReference type="SUPFAM" id="SSF52402">
    <property type="entry name" value="Adenine nucleotide alpha hydrolases-like"/>
    <property type="match status" value="2"/>
</dbReference>
<accession>A0ABR7XAB7</accession>
<name>A0ABR7XAB7_9SPHI</name>
<reference evidence="3 4" key="1">
    <citation type="submission" date="2020-09" db="EMBL/GenBank/DDBJ databases">
        <title>Novel species of Mucilaginibacter isolated from a glacier on the Tibetan Plateau.</title>
        <authorList>
            <person name="Liu Q."/>
            <person name="Xin Y.-H."/>
        </authorList>
    </citation>
    <scope>NUCLEOTIDE SEQUENCE [LARGE SCALE GENOMIC DNA]</scope>
    <source>
        <strain evidence="3 4">CGMCC 1.13878</strain>
    </source>
</reference>
<dbReference type="RefSeq" id="WP_191176393.1">
    <property type="nucleotide sequence ID" value="NZ_JACWMW010000003.1"/>
</dbReference>
<dbReference type="PRINTS" id="PR01438">
    <property type="entry name" value="UNVRSLSTRESS"/>
</dbReference>
<dbReference type="InterPro" id="IPR014729">
    <property type="entry name" value="Rossmann-like_a/b/a_fold"/>
</dbReference>
<dbReference type="Pfam" id="PF00582">
    <property type="entry name" value="Usp"/>
    <property type="match status" value="1"/>
</dbReference>
<dbReference type="EMBL" id="JACWMW010000003">
    <property type="protein sequence ID" value="MBD1386550.1"/>
    <property type="molecule type" value="Genomic_DNA"/>
</dbReference>
<dbReference type="InterPro" id="IPR006016">
    <property type="entry name" value="UspA"/>
</dbReference>
<evidence type="ECO:0000259" key="2">
    <source>
        <dbReference type="Pfam" id="PF00582"/>
    </source>
</evidence>
<organism evidence="3 4">
    <name type="scientific">Mucilaginibacter rigui</name>
    <dbReference type="NCBI Taxonomy" id="534635"/>
    <lineage>
        <taxon>Bacteria</taxon>
        <taxon>Pseudomonadati</taxon>
        <taxon>Bacteroidota</taxon>
        <taxon>Sphingobacteriia</taxon>
        <taxon>Sphingobacteriales</taxon>
        <taxon>Sphingobacteriaceae</taxon>
        <taxon>Mucilaginibacter</taxon>
    </lineage>
</organism>
<dbReference type="PANTHER" id="PTHR46268">
    <property type="entry name" value="STRESS RESPONSE PROTEIN NHAX"/>
    <property type="match status" value="1"/>
</dbReference>
<dbReference type="PANTHER" id="PTHR46268:SF6">
    <property type="entry name" value="UNIVERSAL STRESS PROTEIN UP12"/>
    <property type="match status" value="1"/>
</dbReference>
<gene>
    <name evidence="3" type="ORF">IDJ75_14785</name>
</gene>
<dbReference type="CDD" id="cd00293">
    <property type="entry name" value="USP-like"/>
    <property type="match status" value="1"/>
</dbReference>
<comment type="caution">
    <text evidence="3">The sequence shown here is derived from an EMBL/GenBank/DDBJ whole genome shotgun (WGS) entry which is preliminary data.</text>
</comment>
<evidence type="ECO:0000256" key="1">
    <source>
        <dbReference type="ARBA" id="ARBA00008791"/>
    </source>
</evidence>
<evidence type="ECO:0000313" key="3">
    <source>
        <dbReference type="EMBL" id="MBD1386550.1"/>
    </source>
</evidence>
<dbReference type="Proteomes" id="UP000618754">
    <property type="component" value="Unassembled WGS sequence"/>
</dbReference>
<dbReference type="InterPro" id="IPR006015">
    <property type="entry name" value="Universal_stress_UspA"/>
</dbReference>
<comment type="similarity">
    <text evidence="1">Belongs to the universal stress protein A family.</text>
</comment>
<feature type="domain" description="UspA" evidence="2">
    <location>
        <begin position="1"/>
        <end position="150"/>
    </location>
</feature>
<protein>
    <submittedName>
        <fullName evidence="3">Universal stress protein</fullName>
    </submittedName>
</protein>
<evidence type="ECO:0000313" key="4">
    <source>
        <dbReference type="Proteomes" id="UP000618754"/>
    </source>
</evidence>
<proteinExistence type="inferred from homology"/>
<keyword evidence="4" id="KW-1185">Reference proteome</keyword>
<dbReference type="Gene3D" id="3.40.50.620">
    <property type="entry name" value="HUPs"/>
    <property type="match status" value="2"/>
</dbReference>